<feature type="region of interest" description="Disordered" evidence="8">
    <location>
        <begin position="317"/>
        <end position="345"/>
    </location>
</feature>
<dbReference type="AlphaFoldDB" id="A0A853EWT2"/>
<protein>
    <submittedName>
        <fullName evidence="9">Family 43 glycosylhydrolase</fullName>
    </submittedName>
</protein>
<dbReference type="PANTHER" id="PTHR43817:SF1">
    <property type="entry name" value="HYDROLASE, FAMILY 43, PUTATIVE (AFU_ORTHOLOGUE AFUA_3G01660)-RELATED"/>
    <property type="match status" value="1"/>
</dbReference>
<organism evidence="9 10">
    <name type="scientific">Sanguibacter inulinus</name>
    <dbReference type="NCBI Taxonomy" id="60922"/>
    <lineage>
        <taxon>Bacteria</taxon>
        <taxon>Bacillati</taxon>
        <taxon>Actinomycetota</taxon>
        <taxon>Actinomycetes</taxon>
        <taxon>Micrococcales</taxon>
        <taxon>Sanguibacteraceae</taxon>
        <taxon>Sanguibacter</taxon>
    </lineage>
</organism>
<dbReference type="GO" id="GO:0005975">
    <property type="term" value="P:carbohydrate metabolic process"/>
    <property type="evidence" value="ECO:0007669"/>
    <property type="project" value="InterPro"/>
</dbReference>
<dbReference type="EMBL" id="JACBYE010000060">
    <property type="protein sequence ID" value="NYS95206.1"/>
    <property type="molecule type" value="Genomic_DNA"/>
</dbReference>
<keyword evidence="10" id="KW-1185">Reference proteome</keyword>
<comment type="caution">
    <text evidence="9">The sequence shown here is derived from an EMBL/GenBank/DDBJ whole genome shotgun (WGS) entry which is preliminary data.</text>
</comment>
<name>A0A853EWT2_9MICO</name>
<keyword evidence="4 7" id="KW-0326">Glycosidase</keyword>
<evidence type="ECO:0000256" key="2">
    <source>
        <dbReference type="ARBA" id="ARBA00022729"/>
    </source>
</evidence>
<evidence type="ECO:0000256" key="8">
    <source>
        <dbReference type="SAM" id="MobiDB-lite"/>
    </source>
</evidence>
<feature type="site" description="Important for catalytic activity, responsible for pKa modulation of the active site Glu and correct orientation of both the proton donor and substrate" evidence="6">
    <location>
        <position position="148"/>
    </location>
</feature>
<dbReference type="RefSeq" id="WP_179914416.1">
    <property type="nucleotide sequence ID" value="NZ_JACBYE010000060.1"/>
</dbReference>
<evidence type="ECO:0000313" key="9">
    <source>
        <dbReference type="EMBL" id="NYS95206.1"/>
    </source>
</evidence>
<evidence type="ECO:0000256" key="7">
    <source>
        <dbReference type="RuleBase" id="RU361187"/>
    </source>
</evidence>
<keyword evidence="2" id="KW-0732">Signal</keyword>
<feature type="active site" description="Proton donor" evidence="5">
    <location>
        <position position="209"/>
    </location>
</feature>
<evidence type="ECO:0000256" key="1">
    <source>
        <dbReference type="ARBA" id="ARBA00009865"/>
    </source>
</evidence>
<dbReference type="GO" id="GO:0004553">
    <property type="term" value="F:hydrolase activity, hydrolyzing O-glycosyl compounds"/>
    <property type="evidence" value="ECO:0007669"/>
    <property type="project" value="InterPro"/>
</dbReference>
<sequence>MSEVVESEKTARLIPNPIVLQRADPCVLRHDGQYYFTGSHPLYDRVVLRRAERLDDLQSAEEVTIWERHADGPMSQLIWAPEIHRVDGAWYIYLAAAPDAHGTVDVPGSAETFNHRVFVLENTADDPFTGEWVERGQVDTGWESFALDATSVVIDGEQYLVWAQQAFDVRGHSNIYIARMADPWTLATPAVLLTKPEHDWETVGFWVNEGPSVLVREGRVFLTYSASATGVEYAMGLLTADLGSDLLDPASWTKSPDPVLVSDPSVGQYGPGHNSFTELPDGTPVLVYHARSYTEIAGDPLWDPNRHARAQVLPFDADGNPVWGTPVPDTRPVPTSQEVLSPGGV</sequence>
<dbReference type="SUPFAM" id="SSF75005">
    <property type="entry name" value="Arabinanase/levansucrase/invertase"/>
    <property type="match status" value="1"/>
</dbReference>
<dbReference type="InterPro" id="IPR023296">
    <property type="entry name" value="Glyco_hydro_beta-prop_sf"/>
</dbReference>
<dbReference type="PIRSF" id="PIRSF025414">
    <property type="entry name" value="Alpha-L-arabinofuranosidase"/>
    <property type="match status" value="1"/>
</dbReference>
<evidence type="ECO:0000313" key="10">
    <source>
        <dbReference type="Proteomes" id="UP000561011"/>
    </source>
</evidence>
<evidence type="ECO:0000256" key="6">
    <source>
        <dbReference type="PIRSR" id="PIRSR606710-2"/>
    </source>
</evidence>
<keyword evidence="3 7" id="KW-0378">Hydrolase</keyword>
<evidence type="ECO:0000256" key="4">
    <source>
        <dbReference type="ARBA" id="ARBA00023295"/>
    </source>
</evidence>
<gene>
    <name evidence="9" type="ORF">HZZ10_16950</name>
</gene>
<dbReference type="InterPro" id="IPR006710">
    <property type="entry name" value="Glyco_hydro_43"/>
</dbReference>
<dbReference type="Proteomes" id="UP000561011">
    <property type="component" value="Unassembled WGS sequence"/>
</dbReference>
<dbReference type="InterPro" id="IPR016828">
    <property type="entry name" value="Alpha-L-arabinofuranosidase"/>
</dbReference>
<dbReference type="Pfam" id="PF04616">
    <property type="entry name" value="Glyco_hydro_43"/>
    <property type="match status" value="1"/>
</dbReference>
<dbReference type="PANTHER" id="PTHR43817">
    <property type="entry name" value="GLYCOSYL HYDROLASE"/>
    <property type="match status" value="1"/>
</dbReference>
<proteinExistence type="inferred from homology"/>
<evidence type="ECO:0000256" key="3">
    <source>
        <dbReference type="ARBA" id="ARBA00022801"/>
    </source>
</evidence>
<evidence type="ECO:0000256" key="5">
    <source>
        <dbReference type="PIRSR" id="PIRSR606710-1"/>
    </source>
</evidence>
<feature type="active site" description="Proton acceptor" evidence="5">
    <location>
        <position position="24"/>
    </location>
</feature>
<accession>A0A853EWT2</accession>
<comment type="similarity">
    <text evidence="1 7">Belongs to the glycosyl hydrolase 43 family.</text>
</comment>
<reference evidence="9 10" key="1">
    <citation type="submission" date="2020-07" db="EMBL/GenBank/DDBJ databases">
        <title>MOT database genomes.</title>
        <authorList>
            <person name="Joseph S."/>
            <person name="Aduse-Opoku J."/>
            <person name="Hashim A."/>
            <person name="Wade W."/>
            <person name="Curtis M."/>
        </authorList>
    </citation>
    <scope>NUCLEOTIDE SEQUENCE [LARGE SCALE GENOMIC DNA]</scope>
    <source>
        <strain evidence="9 10">DSM 100099</strain>
    </source>
</reference>
<dbReference type="Gene3D" id="2.115.10.20">
    <property type="entry name" value="Glycosyl hydrolase domain, family 43"/>
    <property type="match status" value="1"/>
</dbReference>